<gene>
    <name evidence="1" type="ORF">MDMS009_1769</name>
</gene>
<reference evidence="1 2" key="1">
    <citation type="journal article" date="2011" name="J. Bacteriol.">
        <title>Draft genome sequence of the chemolithoheterotrophic, halophilic methylotroph Methylophaga thiooxydans DMS010.</title>
        <authorList>
            <person name="Boden R."/>
            <person name="Ferriera S."/>
            <person name="Johnson J."/>
            <person name="Kelly D.P."/>
            <person name="Murrell J.C."/>
            <person name="Schafer H."/>
        </authorList>
    </citation>
    <scope>NUCLEOTIDE SEQUENCE [LARGE SCALE GENOMIC DNA]</scope>
    <source>
        <strain evidence="1 2">DMS010</strain>
    </source>
</reference>
<dbReference type="Proteomes" id="UP000004679">
    <property type="component" value="Unassembled WGS sequence"/>
</dbReference>
<evidence type="ECO:0000313" key="2">
    <source>
        <dbReference type="Proteomes" id="UP000004679"/>
    </source>
</evidence>
<protein>
    <submittedName>
        <fullName evidence="1">Uncharacterized protein</fullName>
    </submittedName>
</protein>
<proteinExistence type="predicted"/>
<dbReference type="OrthoDB" id="7059946at2"/>
<dbReference type="RefSeq" id="WP_008291265.1">
    <property type="nucleotide sequence ID" value="NZ_GG657899.1"/>
</dbReference>
<dbReference type="EMBL" id="GG657899">
    <property type="protein sequence ID" value="EEF79182.1"/>
    <property type="molecule type" value="Genomic_DNA"/>
</dbReference>
<dbReference type="HOGENOM" id="CLU_1160447_0_0_6"/>
<evidence type="ECO:0000313" key="1">
    <source>
        <dbReference type="EMBL" id="EEF79182.1"/>
    </source>
</evidence>
<name>C0N6G7_9GAMM</name>
<dbReference type="AlphaFoldDB" id="C0N6G7"/>
<sequence>MTYPDDCLQSMVLPNNWWVKTDSTKLEKGALVFAFAPHVDQTPYTFEPTGRKDPTVHNSAVVKVSPLRVNQPLKSTDLPVAAMTLNDREVWSAHRAKKRPCIVFSSESVPVSNELIKGKSKHATAPTFLAAPCYGVDQGKRAGYSPEFVERVRHLEYPQFHWESLPINSKGTSESIVRLDHLQPFGTHYHAYAHSGYVLSEGAMELLDDQLYWLLNGGVEEDSIILDYRDLISETFE</sequence>
<keyword evidence="2" id="KW-1185">Reference proteome</keyword>
<organism evidence="1 2">
    <name type="scientific">Methylophaga thiooxydans DMS010</name>
    <dbReference type="NCBI Taxonomy" id="637616"/>
    <lineage>
        <taxon>Bacteria</taxon>
        <taxon>Pseudomonadati</taxon>
        <taxon>Pseudomonadota</taxon>
        <taxon>Gammaproteobacteria</taxon>
        <taxon>Thiotrichales</taxon>
        <taxon>Piscirickettsiaceae</taxon>
        <taxon>Methylophaga</taxon>
    </lineage>
</organism>
<accession>C0N6G7</accession>